<dbReference type="InterPro" id="IPR031316">
    <property type="entry name" value="FlgM_C"/>
</dbReference>
<evidence type="ECO:0000256" key="4">
    <source>
        <dbReference type="ARBA" id="ARBA00022795"/>
    </source>
</evidence>
<dbReference type="SUPFAM" id="SSF101498">
    <property type="entry name" value="Anti-sigma factor FlgM"/>
    <property type="match status" value="1"/>
</dbReference>
<keyword evidence="12" id="KW-0282">Flagellum</keyword>
<proteinExistence type="inferred from homology"/>
<evidence type="ECO:0000313" key="11">
    <source>
        <dbReference type="EMBL" id="NOH72578.1"/>
    </source>
</evidence>
<evidence type="ECO:0000256" key="6">
    <source>
        <dbReference type="ARBA" id="ARBA00023163"/>
    </source>
</evidence>
<name>A0A3R9FB96_9VIBR</name>
<dbReference type="RefSeq" id="WP_125319462.1">
    <property type="nucleotide sequence ID" value="NZ_AP024889.1"/>
</dbReference>
<dbReference type="InterPro" id="IPR007412">
    <property type="entry name" value="FlgM"/>
</dbReference>
<dbReference type="Pfam" id="PF04316">
    <property type="entry name" value="FlgM"/>
    <property type="match status" value="1"/>
</dbReference>
<keyword evidence="6" id="KW-0804">Transcription</keyword>
<dbReference type="NCBIfam" id="TIGR03824">
    <property type="entry name" value="FlgM_jcvi"/>
    <property type="match status" value="1"/>
</dbReference>
<accession>A0A3R9FB96</accession>
<evidence type="ECO:0000256" key="9">
    <source>
        <dbReference type="SAM" id="MobiDB-lite"/>
    </source>
</evidence>
<gene>
    <name evidence="12" type="primary">flgM</name>
    <name evidence="12" type="ORF">EJA03_01435</name>
    <name evidence="11" type="ORF">F0225_14685</name>
</gene>
<dbReference type="AlphaFoldDB" id="A0A3R9FB96"/>
<keyword evidence="12" id="KW-0966">Cell projection</keyword>
<evidence type="ECO:0000313" key="14">
    <source>
        <dbReference type="Proteomes" id="UP000565719"/>
    </source>
</evidence>
<protein>
    <recommendedName>
        <fullName evidence="2">Negative regulator of flagellin synthesis</fullName>
    </recommendedName>
    <alternativeName>
        <fullName evidence="8">Anti-sigma-28 factor</fullName>
    </alternativeName>
</protein>
<keyword evidence="5" id="KW-0805">Transcription regulation</keyword>
<dbReference type="OrthoDB" id="6401214at2"/>
<organism evidence="12 13">
    <name type="scientific">Vibrio pectenicida</name>
    <dbReference type="NCBI Taxonomy" id="62763"/>
    <lineage>
        <taxon>Bacteria</taxon>
        <taxon>Pseudomonadati</taxon>
        <taxon>Pseudomonadota</taxon>
        <taxon>Gammaproteobacteria</taxon>
        <taxon>Vibrionales</taxon>
        <taxon>Vibrionaceae</taxon>
        <taxon>Vibrio</taxon>
    </lineage>
</organism>
<dbReference type="GO" id="GO:0044781">
    <property type="term" value="P:bacterial-type flagellum organization"/>
    <property type="evidence" value="ECO:0007669"/>
    <property type="project" value="UniProtKB-KW"/>
</dbReference>
<evidence type="ECO:0000256" key="3">
    <source>
        <dbReference type="ARBA" id="ARBA00022491"/>
    </source>
</evidence>
<evidence type="ECO:0000313" key="12">
    <source>
        <dbReference type="EMBL" id="RSD32943.1"/>
    </source>
</evidence>
<evidence type="ECO:0000256" key="5">
    <source>
        <dbReference type="ARBA" id="ARBA00023015"/>
    </source>
</evidence>
<evidence type="ECO:0000256" key="1">
    <source>
        <dbReference type="ARBA" id="ARBA00005322"/>
    </source>
</evidence>
<keyword evidence="13" id="KW-1185">Reference proteome</keyword>
<dbReference type="GO" id="GO:0045892">
    <property type="term" value="P:negative regulation of DNA-templated transcription"/>
    <property type="evidence" value="ECO:0007669"/>
    <property type="project" value="InterPro"/>
</dbReference>
<comment type="similarity">
    <text evidence="1">Belongs to the FlgM family.</text>
</comment>
<feature type="domain" description="Anti-sigma-28 factor FlgM C-terminal" evidence="10">
    <location>
        <begin position="42"/>
        <end position="85"/>
    </location>
</feature>
<keyword evidence="4" id="KW-1005">Bacterial flagellum biogenesis</keyword>
<comment type="function">
    <text evidence="7">Responsible for the coupling of flagellin expression to flagellar assembly by preventing expression of the flagellin genes when a component of the middle class of proteins is defective. It negatively regulates flagellar genes by inhibiting the activity of FliA by directly binding to FliA.</text>
</comment>
<sequence>MKIDKVTGGHVTQSNLDQAPKKAAEPTSVKPSAQPKLDINVTALEQAQAEMQSLADVDMEKVVRVRDALANGELSLNTQALSKAVLQFHTGHD</sequence>
<dbReference type="EMBL" id="RSFA01000002">
    <property type="protein sequence ID" value="RSD32943.1"/>
    <property type="molecule type" value="Genomic_DNA"/>
</dbReference>
<evidence type="ECO:0000256" key="7">
    <source>
        <dbReference type="ARBA" id="ARBA00024739"/>
    </source>
</evidence>
<comment type="caution">
    <text evidence="12">The sequence shown here is derived from an EMBL/GenBank/DDBJ whole genome shotgun (WGS) entry which is preliminary data.</text>
</comment>
<dbReference type="InterPro" id="IPR035890">
    <property type="entry name" value="Anti-sigma-28_factor_FlgM_sf"/>
</dbReference>
<feature type="region of interest" description="Disordered" evidence="9">
    <location>
        <begin position="1"/>
        <end position="36"/>
    </location>
</feature>
<evidence type="ECO:0000313" key="13">
    <source>
        <dbReference type="Proteomes" id="UP000269041"/>
    </source>
</evidence>
<evidence type="ECO:0000256" key="8">
    <source>
        <dbReference type="ARBA" id="ARBA00030117"/>
    </source>
</evidence>
<dbReference type="EMBL" id="VTXC01000044">
    <property type="protein sequence ID" value="NOH72578.1"/>
    <property type="molecule type" value="Genomic_DNA"/>
</dbReference>
<evidence type="ECO:0000256" key="2">
    <source>
        <dbReference type="ARBA" id="ARBA00017823"/>
    </source>
</evidence>
<evidence type="ECO:0000259" key="10">
    <source>
        <dbReference type="Pfam" id="PF04316"/>
    </source>
</evidence>
<dbReference type="Proteomes" id="UP000565719">
    <property type="component" value="Unassembled WGS sequence"/>
</dbReference>
<dbReference type="Proteomes" id="UP000269041">
    <property type="component" value="Unassembled WGS sequence"/>
</dbReference>
<reference evidence="11 14" key="2">
    <citation type="submission" date="2019-09" db="EMBL/GenBank/DDBJ databases">
        <title>Draft genome sequencing and comparative genomics of hatchery-associated Vibrios.</title>
        <authorList>
            <person name="Kehlet-Delgado H."/>
            <person name="Mueller R.S."/>
        </authorList>
    </citation>
    <scope>NUCLEOTIDE SEQUENCE [LARGE SCALE GENOMIC DNA]</scope>
    <source>
        <strain evidence="11 14">99-46-Y</strain>
    </source>
</reference>
<keyword evidence="3" id="KW-0678">Repressor</keyword>
<keyword evidence="12" id="KW-0969">Cilium</keyword>
<reference evidence="12 13" key="1">
    <citation type="submission" date="2018-12" db="EMBL/GenBank/DDBJ databases">
        <title>Genomic taxonomy of the Vibrionaceae family.</title>
        <authorList>
            <person name="Gomez-Gil B."/>
            <person name="Enciso-Ibarra K."/>
        </authorList>
    </citation>
    <scope>NUCLEOTIDE SEQUENCE [LARGE SCALE GENOMIC DNA]</scope>
    <source>
        <strain evidence="12 13">CAIM 594</strain>
    </source>
</reference>